<keyword evidence="1" id="KW-0808">Transferase</keyword>
<dbReference type="EMBL" id="PFAY01000012">
    <property type="protein sequence ID" value="PIT93112.1"/>
    <property type="molecule type" value="Genomic_DNA"/>
</dbReference>
<feature type="domain" description="Glycosyltransferase subfamily 4-like N-terminal" evidence="3">
    <location>
        <begin position="16"/>
        <end position="176"/>
    </location>
</feature>
<dbReference type="CDD" id="cd03809">
    <property type="entry name" value="GT4_MtfB-like"/>
    <property type="match status" value="1"/>
</dbReference>
<dbReference type="InterPro" id="IPR001296">
    <property type="entry name" value="Glyco_trans_1"/>
</dbReference>
<evidence type="ECO:0008006" key="6">
    <source>
        <dbReference type="Google" id="ProtNLM"/>
    </source>
</evidence>
<dbReference type="Pfam" id="PF13439">
    <property type="entry name" value="Glyco_transf_4"/>
    <property type="match status" value="1"/>
</dbReference>
<evidence type="ECO:0000313" key="5">
    <source>
        <dbReference type="Proteomes" id="UP000229112"/>
    </source>
</evidence>
<name>A0A2M6WJZ9_9BACT</name>
<dbReference type="PANTHER" id="PTHR46401">
    <property type="entry name" value="GLYCOSYLTRANSFERASE WBBK-RELATED"/>
    <property type="match status" value="1"/>
</dbReference>
<gene>
    <name evidence="4" type="ORF">COU06_01785</name>
</gene>
<dbReference type="Gene3D" id="3.40.50.2000">
    <property type="entry name" value="Glycogen Phosphorylase B"/>
    <property type="match status" value="2"/>
</dbReference>
<sequence length="371" mass="42686">MRILVDIRFLSKGRGGGISEYTVNLLDTLFALDNSNEYFLLYTGIRRVPLPYRWERIKNVQVIEKSISNRYLEVWMKLFGTPSFIKDLKLDLVFSPHLLFIEAGDIPQVMTFHDLSFLRFEEFFSRKSIIWHKLQRFYQKGNSATHLIADSNFTKSDLVKFLGVEEKKVSVIYPGVSEVFKPVSFDNLILKNVLKKYGLKVPYILYLGEIQPRKNLEVIIDAYTELKNRLPELELVIAGGLGYRGKDVKMEGVRYLGHVPDEDRLYLYSGARVFVYPSFFEGFGLPPLEAQACGIPVIASDRSSLVEVLGDSAILLSPWDTSGYIDAIYLLCTDEKKRRSIMSKGLKNVKRFSWRDSALNLLKVFLYAKKK</sequence>
<reference evidence="5" key="1">
    <citation type="submission" date="2017-09" db="EMBL/GenBank/DDBJ databases">
        <title>Depth-based differentiation of microbial function through sediment-hosted aquifers and enrichment of novel symbionts in the deep terrestrial subsurface.</title>
        <authorList>
            <person name="Probst A.J."/>
            <person name="Ladd B."/>
            <person name="Jarett J.K."/>
            <person name="Geller-Mcgrath D.E."/>
            <person name="Sieber C.M.K."/>
            <person name="Emerson J.B."/>
            <person name="Anantharaman K."/>
            <person name="Thomas B.C."/>
            <person name="Malmstrom R."/>
            <person name="Stieglmeier M."/>
            <person name="Klingl A."/>
            <person name="Woyke T."/>
            <person name="Ryan C.M."/>
            <person name="Banfield J.F."/>
        </authorList>
    </citation>
    <scope>NUCLEOTIDE SEQUENCE [LARGE SCALE GENOMIC DNA]</scope>
</reference>
<evidence type="ECO:0000313" key="4">
    <source>
        <dbReference type="EMBL" id="PIT93112.1"/>
    </source>
</evidence>
<evidence type="ECO:0000256" key="1">
    <source>
        <dbReference type="ARBA" id="ARBA00022679"/>
    </source>
</evidence>
<proteinExistence type="predicted"/>
<accession>A0A2M6WJZ9</accession>
<dbReference type="SUPFAM" id="SSF53756">
    <property type="entry name" value="UDP-Glycosyltransferase/glycogen phosphorylase"/>
    <property type="match status" value="1"/>
</dbReference>
<dbReference type="AlphaFoldDB" id="A0A2M6WJZ9"/>
<dbReference type="Pfam" id="PF00534">
    <property type="entry name" value="Glycos_transf_1"/>
    <property type="match status" value="1"/>
</dbReference>
<comment type="caution">
    <text evidence="4">The sequence shown here is derived from an EMBL/GenBank/DDBJ whole genome shotgun (WGS) entry which is preliminary data.</text>
</comment>
<evidence type="ECO:0000259" key="2">
    <source>
        <dbReference type="Pfam" id="PF00534"/>
    </source>
</evidence>
<dbReference type="Proteomes" id="UP000229112">
    <property type="component" value="Unassembled WGS sequence"/>
</dbReference>
<dbReference type="InterPro" id="IPR028098">
    <property type="entry name" value="Glyco_trans_4-like_N"/>
</dbReference>
<dbReference type="GO" id="GO:0016757">
    <property type="term" value="F:glycosyltransferase activity"/>
    <property type="evidence" value="ECO:0007669"/>
    <property type="project" value="InterPro"/>
</dbReference>
<dbReference type="PANTHER" id="PTHR46401:SF2">
    <property type="entry name" value="GLYCOSYLTRANSFERASE WBBK-RELATED"/>
    <property type="match status" value="1"/>
</dbReference>
<evidence type="ECO:0000259" key="3">
    <source>
        <dbReference type="Pfam" id="PF13439"/>
    </source>
</evidence>
<protein>
    <recommendedName>
        <fullName evidence="6">Glycosyltransferase family 1 protein</fullName>
    </recommendedName>
</protein>
<feature type="domain" description="Glycosyl transferase family 1" evidence="2">
    <location>
        <begin position="200"/>
        <end position="344"/>
    </location>
</feature>
<organism evidence="4 5">
    <name type="scientific">Candidatus Harrisonbacteria bacterium CG10_big_fil_rev_8_21_14_0_10_38_8</name>
    <dbReference type="NCBI Taxonomy" id="1974582"/>
    <lineage>
        <taxon>Bacteria</taxon>
        <taxon>Candidatus Harrisoniibacteriota</taxon>
    </lineage>
</organism>